<dbReference type="PANTHER" id="PTHR31836">
    <property type="match status" value="1"/>
</dbReference>
<dbReference type="CDD" id="cd22191">
    <property type="entry name" value="DPBB_RlpA_EXP_N-like"/>
    <property type="match status" value="1"/>
</dbReference>
<dbReference type="OrthoDB" id="276721at2759"/>
<accession>A0A2R6NST8</accession>
<gene>
    <name evidence="4" type="ORF">PHLCEN_2v8697</name>
</gene>
<evidence type="ECO:0000256" key="2">
    <source>
        <dbReference type="SAM" id="MobiDB-lite"/>
    </source>
</evidence>
<dbReference type="EMBL" id="MLYV02000866">
    <property type="protein sequence ID" value="PSR76035.1"/>
    <property type="molecule type" value="Genomic_DNA"/>
</dbReference>
<dbReference type="STRING" id="98765.A0A2R6NST8"/>
<dbReference type="Proteomes" id="UP000186601">
    <property type="component" value="Unassembled WGS sequence"/>
</dbReference>
<protein>
    <submittedName>
        <fullName evidence="4">Uncharacterized protein</fullName>
    </submittedName>
</protein>
<keyword evidence="1 3" id="KW-0732">Signal</keyword>
<feature type="signal peptide" evidence="3">
    <location>
        <begin position="1"/>
        <end position="20"/>
    </location>
</feature>
<feature type="chain" id="PRO_5015303238" evidence="3">
    <location>
        <begin position="21"/>
        <end position="622"/>
    </location>
</feature>
<evidence type="ECO:0000256" key="3">
    <source>
        <dbReference type="SAM" id="SignalP"/>
    </source>
</evidence>
<dbReference type="InterPro" id="IPR036291">
    <property type="entry name" value="NAD(P)-bd_dom_sf"/>
</dbReference>
<feature type="compositionally biased region" description="Low complexity" evidence="2">
    <location>
        <begin position="90"/>
        <end position="99"/>
    </location>
</feature>
<dbReference type="InterPro" id="IPR036908">
    <property type="entry name" value="RlpA-like_sf"/>
</dbReference>
<dbReference type="SUPFAM" id="SSF50685">
    <property type="entry name" value="Barwin-like endoglucanases"/>
    <property type="match status" value="1"/>
</dbReference>
<dbReference type="AlphaFoldDB" id="A0A2R6NST8"/>
<comment type="caution">
    <text evidence="4">The sequence shown here is derived from an EMBL/GenBank/DDBJ whole genome shotgun (WGS) entry which is preliminary data.</text>
</comment>
<keyword evidence="5" id="KW-1185">Reference proteome</keyword>
<organism evidence="4 5">
    <name type="scientific">Hermanssonia centrifuga</name>
    <dbReference type="NCBI Taxonomy" id="98765"/>
    <lineage>
        <taxon>Eukaryota</taxon>
        <taxon>Fungi</taxon>
        <taxon>Dikarya</taxon>
        <taxon>Basidiomycota</taxon>
        <taxon>Agaricomycotina</taxon>
        <taxon>Agaricomycetes</taxon>
        <taxon>Polyporales</taxon>
        <taxon>Meruliaceae</taxon>
        <taxon>Hermanssonia</taxon>
    </lineage>
</organism>
<evidence type="ECO:0000256" key="1">
    <source>
        <dbReference type="ARBA" id="ARBA00022729"/>
    </source>
</evidence>
<feature type="compositionally biased region" description="Acidic residues" evidence="2">
    <location>
        <begin position="100"/>
        <end position="112"/>
    </location>
</feature>
<dbReference type="InterPro" id="IPR051477">
    <property type="entry name" value="Expansin_CellWall"/>
</dbReference>
<dbReference type="SUPFAM" id="SSF51735">
    <property type="entry name" value="NAD(P)-binding Rossmann-fold domains"/>
    <property type="match status" value="1"/>
</dbReference>
<evidence type="ECO:0000313" key="4">
    <source>
        <dbReference type="EMBL" id="PSR76035.1"/>
    </source>
</evidence>
<sequence length="622" mass="66365">MFSFISIAALALSAVASVHGAAIPRTNVPSTYDAAVLEPYSQYNTRYMALDCEDKHNTQFFTDCCHPMKSNETLAKNRLPYCNPATASLSSSAALPTETDNSDDECDDDDEPSSSVAPSVTATPTVVPSAVTTSRISSSAPSSVKPSSVKASSTPVAPVNVAPAPSKAAPTPSPSPSQAATGIDSLIHTGHATWFYQHDTAGACGNVHADTDKVVALDSALYGNLGAVSQYCGKSLVITNTDTGKSVTAIVADACPTCDAAGSIDLSQGAFEALDTLENGQFDALPVDPTRHLKAILLPGHPKCCSFPIFRPLPPLSYIVHGKQVTWEKANALQPETYAHLLPGATAVVHTLGTLLEDARYKAALKDGNLPALVGAFMSGFAGGTRNPLEERRTDGSYEELNRDAGMCPFAFITCNYRENSLLTHRSGAALRVCEAFVSSTSEVRLDHPRPFVYVSAEDIFRPFISARYIETKREAEIEIESMMASKPDFRGVYIRPSLIYHPHFRPLTSPVAALLDLSATVHSRAPKGLPTPSGILHSLASAVTRTSSSHSLISSSPLHSMADALTIPPIHVDHVAEAICIAADSARDDVKGVVDVQEMRRLIGWTQKGRSNERSRLEQHV</sequence>
<reference evidence="4 5" key="1">
    <citation type="submission" date="2018-02" db="EMBL/GenBank/DDBJ databases">
        <title>Genome sequence of the basidiomycete white-rot fungus Phlebia centrifuga.</title>
        <authorList>
            <person name="Granchi Z."/>
            <person name="Peng M."/>
            <person name="de Vries R.P."/>
            <person name="Hilden K."/>
            <person name="Makela M.R."/>
            <person name="Grigoriev I."/>
            <person name="Riley R."/>
        </authorList>
    </citation>
    <scope>NUCLEOTIDE SEQUENCE [LARGE SCALE GENOMIC DNA]</scope>
    <source>
        <strain evidence="4 5">FBCC195</strain>
    </source>
</reference>
<dbReference type="Gene3D" id="3.40.50.720">
    <property type="entry name" value="NAD(P)-binding Rossmann-like Domain"/>
    <property type="match status" value="1"/>
</dbReference>
<dbReference type="PANTHER" id="PTHR31836:SF24">
    <property type="entry name" value="RLPA-LIKE PROTEIN DOUBLE-PSI BETA-BARREL DOMAIN-CONTAINING PROTEIN"/>
    <property type="match status" value="1"/>
</dbReference>
<proteinExistence type="predicted"/>
<evidence type="ECO:0000313" key="5">
    <source>
        <dbReference type="Proteomes" id="UP000186601"/>
    </source>
</evidence>
<name>A0A2R6NST8_9APHY</name>
<dbReference type="Gene3D" id="2.40.40.10">
    <property type="entry name" value="RlpA-like domain"/>
    <property type="match status" value="1"/>
</dbReference>
<feature type="compositionally biased region" description="Low complexity" evidence="2">
    <location>
        <begin position="113"/>
        <end position="180"/>
    </location>
</feature>
<feature type="region of interest" description="Disordered" evidence="2">
    <location>
        <begin position="90"/>
        <end position="181"/>
    </location>
</feature>